<dbReference type="RefSeq" id="WP_037361134.1">
    <property type="nucleotide sequence ID" value="NZ_BHZF01000004.1"/>
</dbReference>
<dbReference type="GO" id="GO:0006654">
    <property type="term" value="P:phosphatidic acid biosynthetic process"/>
    <property type="evidence" value="ECO:0007669"/>
    <property type="project" value="TreeGrafter"/>
</dbReference>
<feature type="transmembrane region" description="Helical" evidence="4">
    <location>
        <begin position="14"/>
        <end position="33"/>
    </location>
</feature>
<dbReference type="GO" id="GO:0003841">
    <property type="term" value="F:1-acylglycerol-3-phosphate O-acyltransferase activity"/>
    <property type="evidence" value="ECO:0007669"/>
    <property type="project" value="TreeGrafter"/>
</dbReference>
<keyword evidence="4" id="KW-0472">Membrane</keyword>
<keyword evidence="4" id="KW-0812">Transmembrane</keyword>
<dbReference type="SUPFAM" id="SSF69593">
    <property type="entry name" value="Glycerol-3-phosphate (1)-acyltransferase"/>
    <property type="match status" value="1"/>
</dbReference>
<keyword evidence="7" id="KW-1185">Reference proteome</keyword>
<sequence length="256" mass="29705">MSVKFRDPFGYSYLIKRLVIFVFGIVTQFRFNLQFKYRITGSRHLKDLPDKGVLFVSNHQTYFADVAFLYNVFNCVRYGVFDRINWPWFIFNPMLNIYFIAAKETMKSGLLPKIFEYAGSISIKRTWREAGRDVNRGVDPRDIEKILKAIETGWVITFPQGTTKPYAIGRRGTAQIIKMAKPVVVPIVIDGFRRAFDKKGLFIKKKGVTLKVTIKPPLTIDYNNSPEDIMNQIMDAIEQSEHFQPKFIKPGIRKSE</sequence>
<dbReference type="EMBL" id="QPJS01000005">
    <property type="protein sequence ID" value="RCX02144.1"/>
    <property type="molecule type" value="Genomic_DNA"/>
</dbReference>
<dbReference type="PANTHER" id="PTHR10434:SF11">
    <property type="entry name" value="1-ACYL-SN-GLYCEROL-3-PHOSPHATE ACYLTRANSFERASE"/>
    <property type="match status" value="1"/>
</dbReference>
<dbReference type="PANTHER" id="PTHR10434">
    <property type="entry name" value="1-ACYL-SN-GLYCEROL-3-PHOSPHATE ACYLTRANSFERASE"/>
    <property type="match status" value="1"/>
</dbReference>
<dbReference type="InterPro" id="IPR002123">
    <property type="entry name" value="Plipid/glycerol_acylTrfase"/>
</dbReference>
<dbReference type="Proteomes" id="UP000253517">
    <property type="component" value="Unassembled WGS sequence"/>
</dbReference>
<keyword evidence="4" id="KW-1133">Transmembrane helix</keyword>
<name>A0A369A3W2_9FLAO</name>
<dbReference type="CDD" id="cd07989">
    <property type="entry name" value="LPLAT_AGPAT-like"/>
    <property type="match status" value="1"/>
</dbReference>
<accession>A0A369A3W2</accession>
<feature type="domain" description="Phospholipid/glycerol acyltransferase" evidence="5">
    <location>
        <begin position="53"/>
        <end position="192"/>
    </location>
</feature>
<comment type="pathway">
    <text evidence="1">Lipid metabolism.</text>
</comment>
<evidence type="ECO:0000256" key="4">
    <source>
        <dbReference type="SAM" id="Phobius"/>
    </source>
</evidence>
<evidence type="ECO:0000256" key="3">
    <source>
        <dbReference type="ARBA" id="ARBA00023315"/>
    </source>
</evidence>
<evidence type="ECO:0000256" key="1">
    <source>
        <dbReference type="ARBA" id="ARBA00005189"/>
    </source>
</evidence>
<dbReference type="Pfam" id="PF01553">
    <property type="entry name" value="Acyltransferase"/>
    <property type="match status" value="1"/>
</dbReference>
<dbReference type="AlphaFoldDB" id="A0A369A3W2"/>
<dbReference type="SMART" id="SM00563">
    <property type="entry name" value="PlsC"/>
    <property type="match status" value="1"/>
</dbReference>
<evidence type="ECO:0000313" key="7">
    <source>
        <dbReference type="Proteomes" id="UP000253517"/>
    </source>
</evidence>
<evidence type="ECO:0000313" key="6">
    <source>
        <dbReference type="EMBL" id="RCX02144.1"/>
    </source>
</evidence>
<proteinExistence type="predicted"/>
<organism evidence="6 7">
    <name type="scientific">Schleiferia thermophila</name>
    <dbReference type="NCBI Taxonomy" id="884107"/>
    <lineage>
        <taxon>Bacteria</taxon>
        <taxon>Pseudomonadati</taxon>
        <taxon>Bacteroidota</taxon>
        <taxon>Flavobacteriia</taxon>
        <taxon>Flavobacteriales</taxon>
        <taxon>Schleiferiaceae</taxon>
        <taxon>Schleiferia</taxon>
    </lineage>
</organism>
<gene>
    <name evidence="6" type="ORF">DES35_105115</name>
</gene>
<keyword evidence="3 6" id="KW-0012">Acyltransferase</keyword>
<keyword evidence="2 6" id="KW-0808">Transferase</keyword>
<comment type="caution">
    <text evidence="6">The sequence shown here is derived from an EMBL/GenBank/DDBJ whole genome shotgun (WGS) entry which is preliminary data.</text>
</comment>
<protein>
    <submittedName>
        <fullName evidence="6">Acyltransferase-like protein</fullName>
    </submittedName>
</protein>
<reference evidence="6 7" key="1">
    <citation type="submission" date="2018-07" db="EMBL/GenBank/DDBJ databases">
        <title>Genomic Encyclopedia of Type Strains, Phase IV (KMG-IV): sequencing the most valuable type-strain genomes for metagenomic binning, comparative biology and taxonomic classification.</title>
        <authorList>
            <person name="Goeker M."/>
        </authorList>
    </citation>
    <scope>NUCLEOTIDE SEQUENCE [LARGE SCALE GENOMIC DNA]</scope>
    <source>
        <strain evidence="6 7">DSM 21410</strain>
    </source>
</reference>
<evidence type="ECO:0000256" key="2">
    <source>
        <dbReference type="ARBA" id="ARBA00022679"/>
    </source>
</evidence>
<evidence type="ECO:0000259" key="5">
    <source>
        <dbReference type="SMART" id="SM00563"/>
    </source>
</evidence>